<protein>
    <recommendedName>
        <fullName evidence="3">Pyridoxamine 5'-phosphate oxidase putative domain-containing protein</fullName>
    </recommendedName>
</protein>
<sequence>MTDSAVPKHAQDLDIFDEWPDGLRAFFDGSSLATKIGFTASLVTNDANGHLRTSLLGIGELYVPDSRRLCLALWPQARAARALAQNRRAALTFVFDEAFYQVQLAFEPLPVVEGAEEELKALGGLVCFSGSIDTGEAQRVRYARITSGMTFELAEGKDATFERWIEQVEYLKKAAAQA</sequence>
<dbReference type="SUPFAM" id="SSF50475">
    <property type="entry name" value="FMN-binding split barrel"/>
    <property type="match status" value="1"/>
</dbReference>
<gene>
    <name evidence="1" type="ORF">KZJ38_20565</name>
</gene>
<dbReference type="EMBL" id="CP080095">
    <property type="protein sequence ID" value="QYD68596.1"/>
    <property type="molecule type" value="Genomic_DNA"/>
</dbReference>
<organism evidence="1 2">
    <name type="scientific">Paraburkholderia edwinii</name>
    <dbReference type="NCBI Taxonomy" id="2861782"/>
    <lineage>
        <taxon>Bacteria</taxon>
        <taxon>Pseudomonadati</taxon>
        <taxon>Pseudomonadota</taxon>
        <taxon>Betaproteobacteria</taxon>
        <taxon>Burkholderiales</taxon>
        <taxon>Burkholderiaceae</taxon>
        <taxon>Paraburkholderia</taxon>
    </lineage>
</organism>
<keyword evidence="2" id="KW-1185">Reference proteome</keyword>
<accession>A0ABX8UJ58</accession>
<evidence type="ECO:0000313" key="1">
    <source>
        <dbReference type="EMBL" id="QYD68596.1"/>
    </source>
</evidence>
<evidence type="ECO:0000313" key="2">
    <source>
        <dbReference type="Proteomes" id="UP000826462"/>
    </source>
</evidence>
<name>A0ABX8UJ58_9BURK</name>
<evidence type="ECO:0008006" key="3">
    <source>
        <dbReference type="Google" id="ProtNLM"/>
    </source>
</evidence>
<reference evidence="1 2" key="1">
    <citation type="submission" date="2021-07" db="EMBL/GenBank/DDBJ databases">
        <title>Paraburkholderia edwinii protects Aspergillus sp. from phenazines by acting as a toxin sponge.</title>
        <authorList>
            <person name="Dahlstrom K.M."/>
            <person name="Newman D.K."/>
        </authorList>
    </citation>
    <scope>NUCLEOTIDE SEQUENCE [LARGE SCALE GENOMIC DNA]</scope>
    <source>
        <strain evidence="1 2">Pe01</strain>
    </source>
</reference>
<dbReference type="Proteomes" id="UP000826462">
    <property type="component" value="Chromosome 1"/>
</dbReference>
<dbReference type="RefSeq" id="WP_219797983.1">
    <property type="nucleotide sequence ID" value="NZ_CP080095.1"/>
</dbReference>
<proteinExistence type="predicted"/>